<dbReference type="Pfam" id="PF03572">
    <property type="entry name" value="Peptidase_S41"/>
    <property type="match status" value="1"/>
</dbReference>
<dbReference type="InterPro" id="IPR029045">
    <property type="entry name" value="ClpP/crotonase-like_dom_sf"/>
</dbReference>
<dbReference type="GO" id="GO:0006508">
    <property type="term" value="P:proteolysis"/>
    <property type="evidence" value="ECO:0007669"/>
    <property type="project" value="InterPro"/>
</dbReference>
<evidence type="ECO:0000313" key="2">
    <source>
        <dbReference type="EMBL" id="KEQ25341.1"/>
    </source>
</evidence>
<dbReference type="SUPFAM" id="SSF52096">
    <property type="entry name" value="ClpP/crotonase"/>
    <property type="match status" value="1"/>
</dbReference>
<protein>
    <recommendedName>
        <fullName evidence="1">Tail specific protease domain-containing protein</fullName>
    </recommendedName>
</protein>
<dbReference type="InterPro" id="IPR005151">
    <property type="entry name" value="Tail-specific_protease"/>
</dbReference>
<accession>A0A081P3R8</accession>
<proteinExistence type="predicted"/>
<sequence>MTASQVMVKFMELVALVGDSHTTVQQTTSTSMLPFSLFNFSSGIFVISSTPEFRFLIGQRLIEINGYPIASVMERYREIIPHENEYWVSYQFPKYLKNLNLMYGLGLNQDNRENRFMFQNSQGGVQEIRISSGTEVEDTVFFSKVGEEVPLFLRNQSENYWYEYLSKNHTLYFKYNRCLEMKGKSIANITDMIMDDLKKREVRKVVFDLRFNEGGRSDLLEPLIEELRFNQSSQFKVYVIINNGTFSAGVSTAISLKNKLNGILVGEPTGGKPDSFGNVASFVLPNTKLMISYPTRKLHFIGNENMTSLYPDIPLALDIEDLLHGTDNAMQYILSTY</sequence>
<evidence type="ECO:0000313" key="3">
    <source>
        <dbReference type="Proteomes" id="UP000028123"/>
    </source>
</evidence>
<feature type="domain" description="Tail specific protease" evidence="1">
    <location>
        <begin position="232"/>
        <end position="312"/>
    </location>
</feature>
<keyword evidence="3" id="KW-1185">Reference proteome</keyword>
<reference evidence="2 3" key="1">
    <citation type="submission" date="2014-06" db="EMBL/GenBank/DDBJ databases">
        <title>Draft genome sequence of Paenibacillus sp. MSt1.</title>
        <authorList>
            <person name="Aw Y.K."/>
            <person name="Ong K.S."/>
            <person name="Gan H.M."/>
            <person name="Lee S.M."/>
        </authorList>
    </citation>
    <scope>NUCLEOTIDE SEQUENCE [LARGE SCALE GENOMIC DNA]</scope>
    <source>
        <strain evidence="2 3">MSt1</strain>
    </source>
</reference>
<name>A0A081P3R8_9BACL</name>
<dbReference type="Gene3D" id="3.90.226.10">
    <property type="entry name" value="2-enoyl-CoA Hydratase, Chain A, domain 1"/>
    <property type="match status" value="2"/>
</dbReference>
<dbReference type="Proteomes" id="UP000028123">
    <property type="component" value="Unassembled WGS sequence"/>
</dbReference>
<gene>
    <name evidence="2" type="ORF">ET33_00920</name>
</gene>
<dbReference type="AlphaFoldDB" id="A0A081P3R8"/>
<dbReference type="EMBL" id="JNVM01000010">
    <property type="protein sequence ID" value="KEQ25341.1"/>
    <property type="molecule type" value="Genomic_DNA"/>
</dbReference>
<organism evidence="2 3">
    <name type="scientific">Paenibacillus tyrfis</name>
    <dbReference type="NCBI Taxonomy" id="1501230"/>
    <lineage>
        <taxon>Bacteria</taxon>
        <taxon>Bacillati</taxon>
        <taxon>Bacillota</taxon>
        <taxon>Bacilli</taxon>
        <taxon>Bacillales</taxon>
        <taxon>Paenibacillaceae</taxon>
        <taxon>Paenibacillus</taxon>
    </lineage>
</organism>
<evidence type="ECO:0000259" key="1">
    <source>
        <dbReference type="Pfam" id="PF03572"/>
    </source>
</evidence>
<comment type="caution">
    <text evidence="2">The sequence shown here is derived from an EMBL/GenBank/DDBJ whole genome shotgun (WGS) entry which is preliminary data.</text>
</comment>
<dbReference type="eggNOG" id="COG0793">
    <property type="taxonomic scope" value="Bacteria"/>
</dbReference>
<dbReference type="GO" id="GO:0008236">
    <property type="term" value="F:serine-type peptidase activity"/>
    <property type="evidence" value="ECO:0007669"/>
    <property type="project" value="InterPro"/>
</dbReference>